<sequence>MLLRESQQALAKECHSKYVDKVLGGSLQLLDLCGIGRESLLMTKECAQEPQSVEKARRKGCDAKEAAKYMACRKIVKKSIQKALRNLRDL</sequence>
<dbReference type="GO" id="GO:0048367">
    <property type="term" value="P:shoot system development"/>
    <property type="evidence" value="ECO:0007669"/>
    <property type="project" value="InterPro"/>
</dbReference>
<dbReference type="Proteomes" id="UP000594263">
    <property type="component" value="Unplaced"/>
</dbReference>
<evidence type="ECO:0000313" key="2">
    <source>
        <dbReference type="Proteomes" id="UP000594263"/>
    </source>
</evidence>
<reference evidence="1" key="1">
    <citation type="submission" date="2021-01" db="UniProtKB">
        <authorList>
            <consortium name="EnsemblPlants"/>
        </authorList>
    </citation>
    <scope>IDENTIFICATION</scope>
</reference>
<protein>
    <submittedName>
        <fullName evidence="1">Uncharacterized protein</fullName>
    </submittedName>
</protein>
<dbReference type="GO" id="GO:0048364">
    <property type="term" value="P:root development"/>
    <property type="evidence" value="ECO:0007669"/>
    <property type="project" value="InterPro"/>
</dbReference>
<dbReference type="Pfam" id="PF03087">
    <property type="entry name" value="BPS1"/>
    <property type="match status" value="1"/>
</dbReference>
<keyword evidence="2" id="KW-1185">Reference proteome</keyword>
<evidence type="ECO:0000313" key="1">
    <source>
        <dbReference type="EnsemblPlants" id="Kaladp0071s0320.1.v1.1.CDS.1"/>
    </source>
</evidence>
<name>A0A7N1A1F5_KALFE</name>
<dbReference type="Gramene" id="Kaladp0071s0320.1.v1.1">
    <property type="protein sequence ID" value="Kaladp0071s0320.1.v1.1.CDS.1"/>
    <property type="gene ID" value="Kaladp0071s0320.v1.1"/>
</dbReference>
<dbReference type="EnsemblPlants" id="Kaladp0071s0320.1.v1.1">
    <property type="protein sequence ID" value="Kaladp0071s0320.1.v1.1.CDS.1"/>
    <property type="gene ID" value="Kaladp0071s0320.v1.1"/>
</dbReference>
<dbReference type="InterPro" id="IPR004320">
    <property type="entry name" value="BPS1_pln"/>
</dbReference>
<dbReference type="AlphaFoldDB" id="A0A7N1A1F5"/>
<proteinExistence type="predicted"/>
<dbReference type="PANTHER" id="PTHR33070">
    <property type="entry name" value="OS06G0725500 PROTEIN"/>
    <property type="match status" value="1"/>
</dbReference>
<organism evidence="1 2">
    <name type="scientific">Kalanchoe fedtschenkoi</name>
    <name type="common">Lavender scallops</name>
    <name type="synonym">South American air plant</name>
    <dbReference type="NCBI Taxonomy" id="63787"/>
    <lineage>
        <taxon>Eukaryota</taxon>
        <taxon>Viridiplantae</taxon>
        <taxon>Streptophyta</taxon>
        <taxon>Embryophyta</taxon>
        <taxon>Tracheophyta</taxon>
        <taxon>Spermatophyta</taxon>
        <taxon>Magnoliopsida</taxon>
        <taxon>eudicotyledons</taxon>
        <taxon>Gunneridae</taxon>
        <taxon>Pentapetalae</taxon>
        <taxon>Saxifragales</taxon>
        <taxon>Crassulaceae</taxon>
        <taxon>Kalanchoe</taxon>
    </lineage>
</organism>
<accession>A0A7N1A1F5</accession>
<dbReference type="PANTHER" id="PTHR33070:SF129">
    <property type="entry name" value="DUF241 DOMAIN PROTEIN"/>
    <property type="match status" value="1"/>
</dbReference>